<dbReference type="PANTHER" id="PTHR47268:SF4">
    <property type="entry name" value="ACYLPHOSPHATASE"/>
    <property type="match status" value="1"/>
</dbReference>
<dbReference type="HOGENOM" id="CLU_141932_2_0_9"/>
<reference evidence="8 9" key="1">
    <citation type="submission" date="2008-12" db="EMBL/GenBank/DDBJ databases">
        <authorList>
            <person name="Fulton L."/>
            <person name="Clifton S."/>
            <person name="Fulton B."/>
            <person name="Xu J."/>
            <person name="Minx P."/>
            <person name="Pepin K.H."/>
            <person name="Johnson M."/>
            <person name="Bhonagiri V."/>
            <person name="Nash W.E."/>
            <person name="Mardis E.R."/>
            <person name="Wilson R.K."/>
        </authorList>
    </citation>
    <scope>NUCLEOTIDE SEQUENCE [LARGE SCALE GENOMIC DNA]</scope>
    <source>
        <strain evidence="8 9">DSM 12042</strain>
    </source>
</reference>
<feature type="active site" evidence="5">
    <location>
        <position position="31"/>
    </location>
</feature>
<dbReference type="InterPro" id="IPR020456">
    <property type="entry name" value="Acylphosphatase"/>
</dbReference>
<proteinExistence type="inferred from homology"/>
<dbReference type="eggNOG" id="COG1254">
    <property type="taxonomic scope" value="Bacteria"/>
</dbReference>
<feature type="active site" evidence="5">
    <location>
        <position position="49"/>
    </location>
</feature>
<comment type="catalytic activity">
    <reaction evidence="4 5">
        <text>an acyl phosphate + H2O = a carboxylate + phosphate + H(+)</text>
        <dbReference type="Rhea" id="RHEA:14965"/>
        <dbReference type="ChEBI" id="CHEBI:15377"/>
        <dbReference type="ChEBI" id="CHEBI:15378"/>
        <dbReference type="ChEBI" id="CHEBI:29067"/>
        <dbReference type="ChEBI" id="CHEBI:43474"/>
        <dbReference type="ChEBI" id="CHEBI:59918"/>
        <dbReference type="EC" id="3.6.1.7"/>
    </reaction>
</comment>
<comment type="similarity">
    <text evidence="1 6">Belongs to the acylphosphatase family.</text>
</comment>
<accession>B9Y9V1</accession>
<dbReference type="InterPro" id="IPR036046">
    <property type="entry name" value="Acylphosphatase-like_dom_sf"/>
</dbReference>
<sequence>MKRIHQSGKGEKIMERIYAVVQGQVQGVGFRWFVQSLANSLQITGWIRNMENGMVEMELQGETAALHQLLSRIRKGDRFIQVENLSSKPISVQLREKRFSVKY</sequence>
<dbReference type="Proteomes" id="UP000005950">
    <property type="component" value="Unassembled WGS sequence"/>
</dbReference>
<evidence type="ECO:0000256" key="4">
    <source>
        <dbReference type="ARBA" id="ARBA00047645"/>
    </source>
</evidence>
<dbReference type="AlphaFoldDB" id="B9Y9V1"/>
<name>B9Y9V1_9FIRM</name>
<dbReference type="GO" id="GO:0003998">
    <property type="term" value="F:acylphosphatase activity"/>
    <property type="evidence" value="ECO:0007669"/>
    <property type="project" value="UniProtKB-EC"/>
</dbReference>
<dbReference type="EC" id="3.6.1.7" evidence="2 5"/>
<dbReference type="Pfam" id="PF00708">
    <property type="entry name" value="Acylphosphatase"/>
    <property type="match status" value="1"/>
</dbReference>
<organism evidence="8 9">
    <name type="scientific">Holdemania filiformis DSM 12042</name>
    <dbReference type="NCBI Taxonomy" id="545696"/>
    <lineage>
        <taxon>Bacteria</taxon>
        <taxon>Bacillati</taxon>
        <taxon>Bacillota</taxon>
        <taxon>Erysipelotrichia</taxon>
        <taxon>Erysipelotrichales</taxon>
        <taxon>Erysipelotrichaceae</taxon>
        <taxon>Holdemania</taxon>
    </lineage>
</organism>
<evidence type="ECO:0000256" key="1">
    <source>
        <dbReference type="ARBA" id="ARBA00005614"/>
    </source>
</evidence>
<dbReference type="Gene3D" id="3.30.70.100">
    <property type="match status" value="1"/>
</dbReference>
<reference evidence="8 9" key="2">
    <citation type="submission" date="2009-02" db="EMBL/GenBank/DDBJ databases">
        <title>Draft genome sequence of Holdemania filiformis DSM 12042.</title>
        <authorList>
            <person name="Sudarsanam P."/>
            <person name="Ley R."/>
            <person name="Guruge J."/>
            <person name="Turnbaugh P.J."/>
            <person name="Mahowald M."/>
            <person name="Liep D."/>
            <person name="Gordon J."/>
        </authorList>
    </citation>
    <scope>NUCLEOTIDE SEQUENCE [LARGE SCALE GENOMIC DNA]</scope>
    <source>
        <strain evidence="8 9">DSM 12042</strain>
    </source>
</reference>
<dbReference type="PROSITE" id="PS00150">
    <property type="entry name" value="ACYLPHOSPHATASE_1"/>
    <property type="match status" value="1"/>
</dbReference>
<evidence type="ECO:0000256" key="2">
    <source>
        <dbReference type="ARBA" id="ARBA00012150"/>
    </source>
</evidence>
<dbReference type="SUPFAM" id="SSF54975">
    <property type="entry name" value="Acylphosphatase/BLUF domain-like"/>
    <property type="match status" value="1"/>
</dbReference>
<dbReference type="STRING" id="545696.HOLDEFILI_02608"/>
<dbReference type="InterPro" id="IPR017968">
    <property type="entry name" value="Acylphosphatase_CS"/>
</dbReference>
<evidence type="ECO:0000313" key="8">
    <source>
        <dbReference type="EMBL" id="EEF67224.1"/>
    </source>
</evidence>
<evidence type="ECO:0000259" key="7">
    <source>
        <dbReference type="PROSITE" id="PS51160"/>
    </source>
</evidence>
<evidence type="ECO:0000256" key="3">
    <source>
        <dbReference type="ARBA" id="ARBA00015991"/>
    </source>
</evidence>
<gene>
    <name evidence="8" type="ORF">HOLDEFILI_02608</name>
</gene>
<comment type="caution">
    <text evidence="8">The sequence shown here is derived from an EMBL/GenBank/DDBJ whole genome shotgun (WGS) entry which is preliminary data.</text>
</comment>
<dbReference type="InterPro" id="IPR001792">
    <property type="entry name" value="Acylphosphatase-like_dom"/>
</dbReference>
<keyword evidence="5 8" id="KW-0378">Hydrolase</keyword>
<evidence type="ECO:0000256" key="6">
    <source>
        <dbReference type="RuleBase" id="RU004168"/>
    </source>
</evidence>
<protein>
    <recommendedName>
        <fullName evidence="3 5">acylphosphatase</fullName>
        <ecNumber evidence="2 5">3.6.1.7</ecNumber>
    </recommendedName>
</protein>
<dbReference type="PROSITE" id="PS51160">
    <property type="entry name" value="ACYLPHOSPHATASE_3"/>
    <property type="match status" value="1"/>
</dbReference>
<evidence type="ECO:0000313" key="9">
    <source>
        <dbReference type="Proteomes" id="UP000005950"/>
    </source>
</evidence>
<feature type="domain" description="Acylphosphatase-like" evidence="7">
    <location>
        <begin position="16"/>
        <end position="103"/>
    </location>
</feature>
<dbReference type="PANTHER" id="PTHR47268">
    <property type="entry name" value="ACYLPHOSPHATASE"/>
    <property type="match status" value="1"/>
</dbReference>
<evidence type="ECO:0000256" key="5">
    <source>
        <dbReference type="PROSITE-ProRule" id="PRU00520"/>
    </source>
</evidence>
<dbReference type="EMBL" id="ACCF01000156">
    <property type="protein sequence ID" value="EEF67224.1"/>
    <property type="molecule type" value="Genomic_DNA"/>
</dbReference>